<dbReference type="EC" id="2.8.1.7" evidence="3"/>
<evidence type="ECO:0000256" key="3">
    <source>
        <dbReference type="ARBA" id="ARBA00012239"/>
    </source>
</evidence>
<dbReference type="NCBIfam" id="TIGR02006">
    <property type="entry name" value="IscS"/>
    <property type="match status" value="1"/>
</dbReference>
<dbReference type="InterPro" id="IPR000192">
    <property type="entry name" value="Aminotrans_V_dom"/>
</dbReference>
<proteinExistence type="inferred from homology"/>
<organism evidence="13 14">
    <name type="scientific">Myriangium duriaei CBS 260.36</name>
    <dbReference type="NCBI Taxonomy" id="1168546"/>
    <lineage>
        <taxon>Eukaryota</taxon>
        <taxon>Fungi</taxon>
        <taxon>Dikarya</taxon>
        <taxon>Ascomycota</taxon>
        <taxon>Pezizomycotina</taxon>
        <taxon>Dothideomycetes</taxon>
        <taxon>Dothideomycetidae</taxon>
        <taxon>Myriangiales</taxon>
        <taxon>Myriangiaceae</taxon>
        <taxon>Myriangium</taxon>
    </lineage>
</organism>
<dbReference type="PROSITE" id="PS00595">
    <property type="entry name" value="AA_TRANSFER_CLASS_5"/>
    <property type="match status" value="1"/>
</dbReference>
<dbReference type="SUPFAM" id="SSF53383">
    <property type="entry name" value="PLP-dependent transferases"/>
    <property type="match status" value="1"/>
</dbReference>
<keyword evidence="5" id="KW-0479">Metal-binding</keyword>
<dbReference type="GO" id="GO:0005634">
    <property type="term" value="C:nucleus"/>
    <property type="evidence" value="ECO:0007669"/>
    <property type="project" value="TreeGrafter"/>
</dbReference>
<dbReference type="PANTHER" id="PTHR11601:SF34">
    <property type="entry name" value="CYSTEINE DESULFURASE"/>
    <property type="match status" value="1"/>
</dbReference>
<dbReference type="FunFam" id="3.40.640.10:FF:000003">
    <property type="entry name" value="Cysteine desulfurase IscS"/>
    <property type="match status" value="1"/>
</dbReference>
<comment type="catalytic activity">
    <reaction evidence="10">
        <text>(sulfur carrier)-H + L-cysteine = (sulfur carrier)-SH + L-alanine</text>
        <dbReference type="Rhea" id="RHEA:43892"/>
        <dbReference type="Rhea" id="RHEA-COMP:14737"/>
        <dbReference type="Rhea" id="RHEA-COMP:14739"/>
        <dbReference type="ChEBI" id="CHEBI:29917"/>
        <dbReference type="ChEBI" id="CHEBI:35235"/>
        <dbReference type="ChEBI" id="CHEBI:57972"/>
        <dbReference type="ChEBI" id="CHEBI:64428"/>
        <dbReference type="EC" id="2.8.1.7"/>
    </reaction>
</comment>
<dbReference type="AlphaFoldDB" id="A0A9P4J1P8"/>
<evidence type="ECO:0000259" key="12">
    <source>
        <dbReference type="Pfam" id="PF00266"/>
    </source>
</evidence>
<sequence>MSHVAPRTARQALRQCSRCLNTSQSGWAQQAPRAVASRARGCRTYVSETGSKKATVNLEQTIREDQRKFLAQTGTKPGDIKSPVPGIDADAMLSPTAGILKQATVMDQGTRPIYLDAQATTPTDPRVLDAMLPFWTGQYGNPHSRTHAYGWETDKAVETARKHIADLVGADPKEIIFTSGATESNNMSIKGVARFFKRGGKKNHIITCQTEHKCVLDSCRHLQDEGYEVTYLSVGADGRISMEELEAAMKPETMLVSIMTVNNEIGVVQPIEEIGRLCRSKKIFFHTDAAQAVGKIPVDVNKMNVDLMSISAHKLYGPKGMGACYVRRRPRVRIDPIISGGGQERGLRSGTLAAPLAIGFGEAARIAKEELEYDSKRISYLSKRLSDGLLAMEHTTLNGSADHHYPGCVNISFAYVEGESLLMALKDIALSSGSACTSASLEPSYVLRALGNSDESAHSSIRFGIGRFTTEAEIDYVLEAVRQRVTFLRELSPLWELVQEGIDLNTIEWSQH</sequence>
<dbReference type="NCBIfam" id="NF010611">
    <property type="entry name" value="PRK14012.1"/>
    <property type="match status" value="1"/>
</dbReference>
<keyword evidence="8" id="KW-0411">Iron-sulfur</keyword>
<dbReference type="OrthoDB" id="10250117at2759"/>
<dbReference type="Gene3D" id="3.90.1150.10">
    <property type="entry name" value="Aspartate Aminotransferase, domain 1"/>
    <property type="match status" value="1"/>
</dbReference>
<dbReference type="GO" id="GO:0051536">
    <property type="term" value="F:iron-sulfur cluster binding"/>
    <property type="evidence" value="ECO:0007669"/>
    <property type="project" value="UniProtKB-KW"/>
</dbReference>
<evidence type="ECO:0000313" key="14">
    <source>
        <dbReference type="Proteomes" id="UP000799439"/>
    </source>
</evidence>
<accession>A0A9P4J1P8</accession>
<dbReference type="GO" id="GO:0002098">
    <property type="term" value="P:tRNA wobble uridine modification"/>
    <property type="evidence" value="ECO:0007669"/>
    <property type="project" value="UniProtKB-ARBA"/>
</dbReference>
<comment type="function">
    <text evidence="9">Catalyzes the removal of elemental sulfur from cysteine to produce alanine. It supplies the inorganic sulfur for iron-sulfur (Fe-S) clusters. Plays a role in both tRNA-processing and mitochondrial metabolism. Involved in the 2-thio-modification of both 5-carboxymethylaminomethyl-2-thiouridine in mitochondrial tRNAs and 5-methoxycarbonylmethyl-2-thiouridine (mcm5s2U) in cytoplasmic tRNAs.</text>
</comment>
<keyword evidence="7" id="KW-0408">Iron</keyword>
<evidence type="ECO:0000256" key="5">
    <source>
        <dbReference type="ARBA" id="ARBA00022723"/>
    </source>
</evidence>
<dbReference type="GO" id="GO:0046872">
    <property type="term" value="F:metal ion binding"/>
    <property type="evidence" value="ECO:0007669"/>
    <property type="project" value="UniProtKB-KW"/>
</dbReference>
<comment type="cofactor">
    <cofactor evidence="1 11">
        <name>pyridoxal 5'-phosphate</name>
        <dbReference type="ChEBI" id="CHEBI:597326"/>
    </cofactor>
</comment>
<evidence type="ECO:0000256" key="4">
    <source>
        <dbReference type="ARBA" id="ARBA00022679"/>
    </source>
</evidence>
<evidence type="ECO:0000256" key="10">
    <source>
        <dbReference type="ARBA" id="ARBA00050776"/>
    </source>
</evidence>
<evidence type="ECO:0000256" key="1">
    <source>
        <dbReference type="ARBA" id="ARBA00001933"/>
    </source>
</evidence>
<dbReference type="GO" id="GO:0034227">
    <property type="term" value="P:tRNA thio-modification"/>
    <property type="evidence" value="ECO:0007669"/>
    <property type="project" value="UniProtKB-ARBA"/>
</dbReference>
<evidence type="ECO:0000256" key="7">
    <source>
        <dbReference type="ARBA" id="ARBA00023004"/>
    </source>
</evidence>
<comment type="caution">
    <text evidence="13">The sequence shown here is derived from an EMBL/GenBank/DDBJ whole genome shotgun (WGS) entry which is preliminary data.</text>
</comment>
<evidence type="ECO:0000256" key="11">
    <source>
        <dbReference type="RuleBase" id="RU004504"/>
    </source>
</evidence>
<dbReference type="GO" id="GO:0030170">
    <property type="term" value="F:pyridoxal phosphate binding"/>
    <property type="evidence" value="ECO:0007669"/>
    <property type="project" value="InterPro"/>
</dbReference>
<dbReference type="Gene3D" id="3.40.640.10">
    <property type="entry name" value="Type I PLP-dependent aspartate aminotransferase-like (Major domain)"/>
    <property type="match status" value="1"/>
</dbReference>
<evidence type="ECO:0000256" key="8">
    <source>
        <dbReference type="ARBA" id="ARBA00023014"/>
    </source>
</evidence>
<dbReference type="InterPro" id="IPR015424">
    <property type="entry name" value="PyrdxlP-dep_Trfase"/>
</dbReference>
<keyword evidence="4" id="KW-0808">Transferase</keyword>
<dbReference type="GO" id="GO:0031071">
    <property type="term" value="F:cysteine desulfurase activity"/>
    <property type="evidence" value="ECO:0007669"/>
    <property type="project" value="UniProtKB-EC"/>
</dbReference>
<protein>
    <recommendedName>
        <fullName evidence="3">cysteine desulfurase</fullName>
        <ecNumber evidence="3">2.8.1.7</ecNumber>
    </recommendedName>
</protein>
<evidence type="ECO:0000256" key="2">
    <source>
        <dbReference type="ARBA" id="ARBA00006490"/>
    </source>
</evidence>
<dbReference type="PANTHER" id="PTHR11601">
    <property type="entry name" value="CYSTEINE DESULFURYLASE FAMILY MEMBER"/>
    <property type="match status" value="1"/>
</dbReference>
<gene>
    <name evidence="13" type="ORF">K461DRAFT_276917</name>
</gene>
<dbReference type="InterPro" id="IPR020578">
    <property type="entry name" value="Aminotrans_V_PyrdxlP_BS"/>
</dbReference>
<name>A0A9P4J1P8_9PEZI</name>
<dbReference type="Pfam" id="PF00266">
    <property type="entry name" value="Aminotran_5"/>
    <property type="match status" value="1"/>
</dbReference>
<dbReference type="EMBL" id="ML996084">
    <property type="protein sequence ID" value="KAF2153862.1"/>
    <property type="molecule type" value="Genomic_DNA"/>
</dbReference>
<comment type="similarity">
    <text evidence="2">Belongs to the class-V pyridoxal-phosphate-dependent aminotransferase family. NifS/IscS subfamily.</text>
</comment>
<dbReference type="Proteomes" id="UP000799439">
    <property type="component" value="Unassembled WGS sequence"/>
</dbReference>
<dbReference type="GO" id="GO:0005739">
    <property type="term" value="C:mitochondrion"/>
    <property type="evidence" value="ECO:0007669"/>
    <property type="project" value="TreeGrafter"/>
</dbReference>
<dbReference type="GO" id="GO:1990221">
    <property type="term" value="C:L-cysteine desulfurase complex"/>
    <property type="evidence" value="ECO:0007669"/>
    <property type="project" value="UniProtKB-ARBA"/>
</dbReference>
<keyword evidence="14" id="KW-1185">Reference proteome</keyword>
<dbReference type="InterPro" id="IPR015421">
    <property type="entry name" value="PyrdxlP-dep_Trfase_major"/>
</dbReference>
<evidence type="ECO:0000256" key="6">
    <source>
        <dbReference type="ARBA" id="ARBA00022898"/>
    </source>
</evidence>
<dbReference type="HAMAP" id="MF_00331">
    <property type="entry name" value="Cys_desulf_IscS"/>
    <property type="match status" value="1"/>
</dbReference>
<evidence type="ECO:0000313" key="13">
    <source>
        <dbReference type="EMBL" id="KAF2153862.1"/>
    </source>
</evidence>
<keyword evidence="6" id="KW-0663">Pyridoxal phosphate</keyword>
<feature type="domain" description="Aminotransferase class V" evidence="12">
    <location>
        <begin position="113"/>
        <end position="477"/>
    </location>
</feature>
<dbReference type="InterPro" id="IPR010240">
    <property type="entry name" value="Cys_deSase_IscS"/>
</dbReference>
<dbReference type="FunFam" id="3.90.1150.10:FF:000002">
    <property type="entry name" value="Cysteine desulfurase IscS"/>
    <property type="match status" value="1"/>
</dbReference>
<dbReference type="GO" id="GO:0044571">
    <property type="term" value="P:[2Fe-2S] cluster assembly"/>
    <property type="evidence" value="ECO:0007669"/>
    <property type="project" value="InterPro"/>
</dbReference>
<dbReference type="InterPro" id="IPR015422">
    <property type="entry name" value="PyrdxlP-dep_Trfase_small"/>
</dbReference>
<evidence type="ECO:0000256" key="9">
    <source>
        <dbReference type="ARBA" id="ARBA00045623"/>
    </source>
</evidence>
<reference evidence="13" key="1">
    <citation type="journal article" date="2020" name="Stud. Mycol.">
        <title>101 Dothideomycetes genomes: a test case for predicting lifestyles and emergence of pathogens.</title>
        <authorList>
            <person name="Haridas S."/>
            <person name="Albert R."/>
            <person name="Binder M."/>
            <person name="Bloem J."/>
            <person name="Labutti K."/>
            <person name="Salamov A."/>
            <person name="Andreopoulos B."/>
            <person name="Baker S."/>
            <person name="Barry K."/>
            <person name="Bills G."/>
            <person name="Bluhm B."/>
            <person name="Cannon C."/>
            <person name="Castanera R."/>
            <person name="Culley D."/>
            <person name="Daum C."/>
            <person name="Ezra D."/>
            <person name="Gonzalez J."/>
            <person name="Henrissat B."/>
            <person name="Kuo A."/>
            <person name="Liang C."/>
            <person name="Lipzen A."/>
            <person name="Lutzoni F."/>
            <person name="Magnuson J."/>
            <person name="Mondo S."/>
            <person name="Nolan M."/>
            <person name="Ohm R."/>
            <person name="Pangilinan J."/>
            <person name="Park H.-J."/>
            <person name="Ramirez L."/>
            <person name="Alfaro M."/>
            <person name="Sun H."/>
            <person name="Tritt A."/>
            <person name="Yoshinaga Y."/>
            <person name="Zwiers L.-H."/>
            <person name="Turgeon B."/>
            <person name="Goodwin S."/>
            <person name="Spatafora J."/>
            <person name="Crous P."/>
            <person name="Grigoriev I."/>
        </authorList>
    </citation>
    <scope>NUCLEOTIDE SEQUENCE</scope>
    <source>
        <strain evidence="13">CBS 260.36</strain>
    </source>
</reference>